<evidence type="ECO:0000313" key="2">
    <source>
        <dbReference type="Proteomes" id="UP001434419"/>
    </source>
</evidence>
<comment type="caution">
    <text evidence="1">The sequence shown here is derived from an EMBL/GenBank/DDBJ whole genome shotgun (WGS) entry which is preliminary data.</text>
</comment>
<accession>A0ABV2BCN3</accession>
<proteinExistence type="predicted"/>
<dbReference type="RefSeq" id="WP_133476339.1">
    <property type="nucleotide sequence ID" value="NZ_JBETVU010000013.1"/>
</dbReference>
<keyword evidence="2" id="KW-1185">Reference proteome</keyword>
<organism evidence="1 2">
    <name type="scientific">Lactobacillus crispatus</name>
    <dbReference type="NCBI Taxonomy" id="47770"/>
    <lineage>
        <taxon>Bacteria</taxon>
        <taxon>Bacillati</taxon>
        <taxon>Bacillota</taxon>
        <taxon>Bacilli</taxon>
        <taxon>Lactobacillales</taxon>
        <taxon>Lactobacillaceae</taxon>
        <taxon>Lactobacillus</taxon>
    </lineage>
</organism>
<dbReference type="Proteomes" id="UP001434419">
    <property type="component" value="Unassembled WGS sequence"/>
</dbReference>
<evidence type="ECO:0000313" key="1">
    <source>
        <dbReference type="EMBL" id="MES5150980.1"/>
    </source>
</evidence>
<dbReference type="EMBL" id="JBETVU010000013">
    <property type="protein sequence ID" value="MES5150980.1"/>
    <property type="molecule type" value="Genomic_DNA"/>
</dbReference>
<protein>
    <recommendedName>
        <fullName evidence="3">Single-stranded DNA-binding protein</fullName>
    </recommendedName>
</protein>
<sequence length="120" mass="13725">MTLKVYGLVRVLRKSKTTIKNNRIYVKLTLLDLKSQKNNAIIESVCFKRIDQRKLIQDIKTNSIMYIDGKLELSPKRIVSSSFAIMNVKDKSEVITDDSINDKIIASALKKAQENINIIK</sequence>
<gene>
    <name evidence="1" type="ORF">ABVC42_14180</name>
</gene>
<reference evidence="1" key="1">
    <citation type="submission" date="2024-06" db="EMBL/GenBank/DDBJ databases">
        <title>Vaginal Lactobacillus fatty acid response mechanisms reveal a metabolite-targeted strategy for bacterial vaginosis treatment.</title>
        <authorList>
            <person name="Zhu M."/>
            <person name="Blainey P.C."/>
            <person name="Bloom S.M."/>
            <person name="Kwon D.S."/>
        </authorList>
    </citation>
    <scope>NUCLEOTIDE SEQUENCE</scope>
    <source>
        <strain evidence="1">194_F1_1</strain>
    </source>
</reference>
<evidence type="ECO:0008006" key="3">
    <source>
        <dbReference type="Google" id="ProtNLM"/>
    </source>
</evidence>
<name>A0ABV2BCN3_9LACO</name>